<proteinExistence type="predicted"/>
<comment type="catalytic activity">
    <reaction evidence="5">
        <text>L-glutaminyl-[peptide chain release factor] + S-adenosyl-L-methionine = N(5)-methyl-L-glutaminyl-[peptide chain release factor] + S-adenosyl-L-homocysteine + H(+)</text>
        <dbReference type="Rhea" id="RHEA:42896"/>
        <dbReference type="Rhea" id="RHEA-COMP:10271"/>
        <dbReference type="Rhea" id="RHEA-COMP:10272"/>
        <dbReference type="ChEBI" id="CHEBI:15378"/>
        <dbReference type="ChEBI" id="CHEBI:30011"/>
        <dbReference type="ChEBI" id="CHEBI:57856"/>
        <dbReference type="ChEBI" id="CHEBI:59789"/>
        <dbReference type="ChEBI" id="CHEBI:61891"/>
        <dbReference type="EC" id="2.1.1.297"/>
    </reaction>
</comment>
<dbReference type="InterPro" id="IPR050320">
    <property type="entry name" value="N5-glutamine_MTase"/>
</dbReference>
<feature type="domain" description="Methyltransferase small" evidence="6">
    <location>
        <begin position="49"/>
        <end position="133"/>
    </location>
</feature>
<evidence type="ECO:0000256" key="2">
    <source>
        <dbReference type="ARBA" id="ARBA00022603"/>
    </source>
</evidence>
<evidence type="ECO:0000256" key="1">
    <source>
        <dbReference type="ARBA" id="ARBA00012771"/>
    </source>
</evidence>
<dbReference type="CDD" id="cd02440">
    <property type="entry name" value="AdoMet_MTases"/>
    <property type="match status" value="1"/>
</dbReference>
<dbReference type="AlphaFoldDB" id="A0A382JX88"/>
<dbReference type="EC" id="2.1.1.297" evidence="1"/>
<dbReference type="SUPFAM" id="SSF53335">
    <property type="entry name" value="S-adenosyl-L-methionine-dependent methyltransferases"/>
    <property type="match status" value="1"/>
</dbReference>
<keyword evidence="3" id="KW-0808">Transferase</keyword>
<protein>
    <recommendedName>
        <fullName evidence="1">peptide chain release factor N(5)-glutamine methyltransferase</fullName>
        <ecNumber evidence="1">2.1.1.297</ecNumber>
    </recommendedName>
</protein>
<reference evidence="7" key="1">
    <citation type="submission" date="2018-05" db="EMBL/GenBank/DDBJ databases">
        <authorList>
            <person name="Lanie J.A."/>
            <person name="Ng W.-L."/>
            <person name="Kazmierczak K.M."/>
            <person name="Andrzejewski T.M."/>
            <person name="Davidsen T.M."/>
            <person name="Wayne K.J."/>
            <person name="Tettelin H."/>
            <person name="Glass J.I."/>
            <person name="Rusch D."/>
            <person name="Podicherti R."/>
            <person name="Tsui H.-C.T."/>
            <person name="Winkler M.E."/>
        </authorList>
    </citation>
    <scope>NUCLEOTIDE SEQUENCE</scope>
</reference>
<dbReference type="GO" id="GO:0003676">
    <property type="term" value="F:nucleic acid binding"/>
    <property type="evidence" value="ECO:0007669"/>
    <property type="project" value="InterPro"/>
</dbReference>
<dbReference type="InterPro" id="IPR004556">
    <property type="entry name" value="HemK-like"/>
</dbReference>
<evidence type="ECO:0000256" key="4">
    <source>
        <dbReference type="ARBA" id="ARBA00022691"/>
    </source>
</evidence>
<evidence type="ECO:0000256" key="5">
    <source>
        <dbReference type="ARBA" id="ARBA00048391"/>
    </source>
</evidence>
<dbReference type="PANTHER" id="PTHR18895">
    <property type="entry name" value="HEMK METHYLTRANSFERASE"/>
    <property type="match status" value="1"/>
</dbReference>
<dbReference type="GO" id="GO:0102559">
    <property type="term" value="F:peptide chain release factor N(5)-glutamine methyltransferase activity"/>
    <property type="evidence" value="ECO:0007669"/>
    <property type="project" value="UniProtKB-EC"/>
</dbReference>
<keyword evidence="4" id="KW-0949">S-adenosyl-L-methionine</keyword>
<keyword evidence="2" id="KW-0489">Methyltransferase</keyword>
<accession>A0A382JX88</accession>
<dbReference type="InterPro" id="IPR002052">
    <property type="entry name" value="DNA_methylase_N6_adenine_CS"/>
</dbReference>
<organism evidence="7">
    <name type="scientific">marine metagenome</name>
    <dbReference type="NCBI Taxonomy" id="408172"/>
    <lineage>
        <taxon>unclassified sequences</taxon>
        <taxon>metagenomes</taxon>
        <taxon>ecological metagenomes</taxon>
    </lineage>
</organism>
<dbReference type="NCBIfam" id="TIGR00536">
    <property type="entry name" value="hemK_fam"/>
    <property type="match status" value="1"/>
</dbReference>
<dbReference type="GO" id="GO:0032259">
    <property type="term" value="P:methylation"/>
    <property type="evidence" value="ECO:0007669"/>
    <property type="project" value="UniProtKB-KW"/>
</dbReference>
<dbReference type="InterPro" id="IPR019874">
    <property type="entry name" value="RF_methyltr_PrmC"/>
</dbReference>
<evidence type="ECO:0000259" key="6">
    <source>
        <dbReference type="Pfam" id="PF05175"/>
    </source>
</evidence>
<name>A0A382JX88_9ZZZZ</name>
<evidence type="ECO:0000256" key="3">
    <source>
        <dbReference type="ARBA" id="ARBA00022679"/>
    </source>
</evidence>
<dbReference type="PANTHER" id="PTHR18895:SF74">
    <property type="entry name" value="MTRF1L RELEASE FACTOR GLUTAMINE METHYLTRANSFERASE"/>
    <property type="match status" value="1"/>
</dbReference>
<feature type="non-terminal residue" evidence="7">
    <location>
        <position position="1"/>
    </location>
</feature>
<dbReference type="EMBL" id="UINC01077208">
    <property type="protein sequence ID" value="SVC17124.1"/>
    <property type="molecule type" value="Genomic_DNA"/>
</dbReference>
<sequence length="223" mass="25068">AYLTQQKEFWSLSLHVASGVLIPRPETELLVEIACSRIKSKQKEGRVRRLRVADLGTGSGAIMFALASELKELDLYGIDLSKEALSICSTNARAHQQMLKEGQNRLILLQSNGLGRYLKKASLDFLITNPPYIRSGIIPQLNREVQQEPRLALDGGHDGLDFYRCILKETIEVLVAGGELILEHGHDQRAEIMDLIKCHPEYHDLECFDDLEGRPRVIKLVKG</sequence>
<dbReference type="Pfam" id="PF05175">
    <property type="entry name" value="MTS"/>
    <property type="match status" value="1"/>
</dbReference>
<evidence type="ECO:0000313" key="7">
    <source>
        <dbReference type="EMBL" id="SVC17124.1"/>
    </source>
</evidence>
<dbReference type="InterPro" id="IPR029063">
    <property type="entry name" value="SAM-dependent_MTases_sf"/>
</dbReference>
<dbReference type="Gene3D" id="3.40.50.150">
    <property type="entry name" value="Vaccinia Virus protein VP39"/>
    <property type="match status" value="1"/>
</dbReference>
<dbReference type="NCBIfam" id="TIGR03534">
    <property type="entry name" value="RF_mod_PrmC"/>
    <property type="match status" value="1"/>
</dbReference>
<dbReference type="PROSITE" id="PS00092">
    <property type="entry name" value="N6_MTASE"/>
    <property type="match status" value="1"/>
</dbReference>
<gene>
    <name evidence="7" type="ORF">METZ01_LOCUS269978</name>
</gene>
<dbReference type="InterPro" id="IPR007848">
    <property type="entry name" value="Small_mtfrase_dom"/>
</dbReference>